<protein>
    <submittedName>
        <fullName evidence="2">Beta-N-acetylhexosaminidase</fullName>
    </submittedName>
</protein>
<reference evidence="2" key="2">
    <citation type="journal article" date="2023" name="BMC Genomics">
        <title>Pest status, molecular evolution, and epigenetic factors derived from the genome assembly of Frankliniella fusca, a thysanopteran phytovirus vector.</title>
        <authorList>
            <person name="Catto M.A."/>
            <person name="Labadie P.E."/>
            <person name="Jacobson A.L."/>
            <person name="Kennedy G.G."/>
            <person name="Srinivasan R."/>
            <person name="Hunt B.G."/>
        </authorList>
    </citation>
    <scope>NUCLEOTIDE SEQUENCE</scope>
    <source>
        <strain evidence="2">PL_HMW_Pooled</strain>
    </source>
</reference>
<sequence length="460" mass="51586">EEAFVCKRSRGAEPESNEEAEEISLEEIIERVKLAERKSGGGESSRDHDKRRERSKDTAKESPRDSSKVEKTKEASSSSKKEISKEQGKRSSKSSSTPTTHQPEREPSPKVVLKKLAEASEKAKVTPKRPRSPEAKVSKEKPPKDKVPSKLKVAFPFTSRSQGLAKETDDGEEEVEETPAKKKRSVTPKRSEEEAAASPRSRKALQNLQVVFPEKTHEIMHRKIYDADTPKKRIPFNIWRCPYCLFLHQKKHLIVEHIDSEHAEYVRYEDHGVYDAASRMENLAGAGPRVIDEVKVDAHLQTLTAKFNRQDMAAIRGATLNILAEALVEVGDETAPPANRYIAWKKRFEALREDEPYESRPDLYLVEDIDSGDDDDPDQEDSSFSEQEDDGEAFGDLQLGSSKDESDATFRPGTSEGEERLDEGPEDVGSSDDDGAIVDLEVTKEHKEIIQDQNSSASSE</sequence>
<keyword evidence="3" id="KW-1185">Reference proteome</keyword>
<feature type="compositionally biased region" description="Acidic residues" evidence="1">
    <location>
        <begin position="365"/>
        <end position="393"/>
    </location>
</feature>
<accession>A0AAE1HP92</accession>
<evidence type="ECO:0000313" key="3">
    <source>
        <dbReference type="Proteomes" id="UP001219518"/>
    </source>
</evidence>
<feature type="compositionally biased region" description="Acidic residues" evidence="1">
    <location>
        <begin position="419"/>
        <end position="436"/>
    </location>
</feature>
<organism evidence="2 3">
    <name type="scientific">Frankliniella fusca</name>
    <dbReference type="NCBI Taxonomy" id="407009"/>
    <lineage>
        <taxon>Eukaryota</taxon>
        <taxon>Metazoa</taxon>
        <taxon>Ecdysozoa</taxon>
        <taxon>Arthropoda</taxon>
        <taxon>Hexapoda</taxon>
        <taxon>Insecta</taxon>
        <taxon>Pterygota</taxon>
        <taxon>Neoptera</taxon>
        <taxon>Paraneoptera</taxon>
        <taxon>Thysanoptera</taxon>
        <taxon>Terebrantia</taxon>
        <taxon>Thripoidea</taxon>
        <taxon>Thripidae</taxon>
        <taxon>Frankliniella</taxon>
    </lineage>
</organism>
<name>A0AAE1HP92_9NEOP</name>
<feature type="compositionally biased region" description="Basic and acidic residues" evidence="1">
    <location>
        <begin position="115"/>
        <end position="124"/>
    </location>
</feature>
<proteinExistence type="predicted"/>
<feature type="non-terminal residue" evidence="2">
    <location>
        <position position="1"/>
    </location>
</feature>
<feature type="compositionally biased region" description="Basic and acidic residues" evidence="1">
    <location>
        <begin position="131"/>
        <end position="148"/>
    </location>
</feature>
<feature type="region of interest" description="Disordered" evidence="1">
    <location>
        <begin position="359"/>
        <end position="438"/>
    </location>
</feature>
<evidence type="ECO:0000313" key="2">
    <source>
        <dbReference type="EMBL" id="KAK3924301.1"/>
    </source>
</evidence>
<dbReference type="EMBL" id="JAHWGI010001171">
    <property type="protein sequence ID" value="KAK3924301.1"/>
    <property type="molecule type" value="Genomic_DNA"/>
</dbReference>
<feature type="compositionally biased region" description="Basic and acidic residues" evidence="1">
    <location>
        <begin position="28"/>
        <end position="89"/>
    </location>
</feature>
<feature type="compositionally biased region" description="Acidic residues" evidence="1">
    <location>
        <begin position="15"/>
        <end position="27"/>
    </location>
</feature>
<feature type="region of interest" description="Disordered" evidence="1">
    <location>
        <begin position="1"/>
        <end position="203"/>
    </location>
</feature>
<comment type="caution">
    <text evidence="2">The sequence shown here is derived from an EMBL/GenBank/DDBJ whole genome shotgun (WGS) entry which is preliminary data.</text>
</comment>
<reference evidence="2" key="1">
    <citation type="submission" date="2021-07" db="EMBL/GenBank/DDBJ databases">
        <authorList>
            <person name="Catto M.A."/>
            <person name="Jacobson A."/>
            <person name="Kennedy G."/>
            <person name="Labadie P."/>
            <person name="Hunt B.G."/>
            <person name="Srinivasan R."/>
        </authorList>
    </citation>
    <scope>NUCLEOTIDE SEQUENCE</scope>
    <source>
        <strain evidence="2">PL_HMW_Pooled</strain>
        <tissue evidence="2">Head</tissue>
    </source>
</reference>
<dbReference type="AlphaFoldDB" id="A0AAE1HP92"/>
<evidence type="ECO:0000256" key="1">
    <source>
        <dbReference type="SAM" id="MobiDB-lite"/>
    </source>
</evidence>
<gene>
    <name evidence="2" type="ORF">KUF71_012267</name>
</gene>
<dbReference type="Proteomes" id="UP001219518">
    <property type="component" value="Unassembled WGS sequence"/>
</dbReference>